<proteinExistence type="predicted"/>
<sequence>MSGDTINFFMTMREQIKVYHWQTHSYSKHKATDMVLEKLDELIDKYVEVYMGKYGRPKLTSRNNTFKLQNLSESSIIKFVKACINHLVKTLPKELVQTDTDLFNIRDEMLGNLDQLLYLFTLH</sequence>
<name>A0A6C0HFD3_9ZZZZ</name>
<dbReference type="InterPro" id="IPR043876">
    <property type="entry name" value="DUF5856"/>
</dbReference>
<organism evidence="1">
    <name type="scientific">viral metagenome</name>
    <dbReference type="NCBI Taxonomy" id="1070528"/>
    <lineage>
        <taxon>unclassified sequences</taxon>
        <taxon>metagenomes</taxon>
        <taxon>organismal metagenomes</taxon>
    </lineage>
</organism>
<dbReference type="EMBL" id="MN739942">
    <property type="protein sequence ID" value="QHT78856.1"/>
    <property type="molecule type" value="Genomic_DNA"/>
</dbReference>
<evidence type="ECO:0000313" key="1">
    <source>
        <dbReference type="EMBL" id="QHT78856.1"/>
    </source>
</evidence>
<dbReference type="AlphaFoldDB" id="A0A6C0HFD3"/>
<reference evidence="1" key="1">
    <citation type="journal article" date="2020" name="Nature">
        <title>Giant virus diversity and host interactions through global metagenomics.</title>
        <authorList>
            <person name="Schulz F."/>
            <person name="Roux S."/>
            <person name="Paez-Espino D."/>
            <person name="Jungbluth S."/>
            <person name="Walsh D.A."/>
            <person name="Denef V.J."/>
            <person name="McMahon K.D."/>
            <person name="Konstantinidis K.T."/>
            <person name="Eloe-Fadrosh E.A."/>
            <person name="Kyrpides N.C."/>
            <person name="Woyke T."/>
        </authorList>
    </citation>
    <scope>NUCLEOTIDE SEQUENCE</scope>
    <source>
        <strain evidence="1">GVMAG-M-3300023179-97</strain>
    </source>
</reference>
<protein>
    <submittedName>
        <fullName evidence="1">Uncharacterized protein</fullName>
    </submittedName>
</protein>
<dbReference type="Pfam" id="PF19174">
    <property type="entry name" value="DUF5856"/>
    <property type="match status" value="1"/>
</dbReference>
<accession>A0A6C0HFD3</accession>